<dbReference type="PANTHER" id="PTHR13847:SF289">
    <property type="entry name" value="GLYCINE OXIDASE"/>
    <property type="match status" value="1"/>
</dbReference>
<accession>A0A2K8KXR6</accession>
<dbReference type="Proteomes" id="UP000231701">
    <property type="component" value="Chromosome"/>
</dbReference>
<dbReference type="GO" id="GO:0050660">
    <property type="term" value="F:flavin adenine dinucleotide binding"/>
    <property type="evidence" value="ECO:0007669"/>
    <property type="project" value="InterPro"/>
</dbReference>
<organism evidence="6 7">
    <name type="scientific">Mariprofundus aestuarium</name>
    <dbReference type="NCBI Taxonomy" id="1921086"/>
    <lineage>
        <taxon>Bacteria</taxon>
        <taxon>Pseudomonadati</taxon>
        <taxon>Pseudomonadota</taxon>
        <taxon>Candidatius Mariprofundia</taxon>
        <taxon>Mariprofundales</taxon>
        <taxon>Mariprofundaceae</taxon>
        <taxon>Mariprofundus</taxon>
    </lineage>
</organism>
<dbReference type="InterPro" id="IPR036188">
    <property type="entry name" value="FAD/NAD-bd_sf"/>
</dbReference>
<dbReference type="GO" id="GO:0005737">
    <property type="term" value="C:cytoplasm"/>
    <property type="evidence" value="ECO:0007669"/>
    <property type="project" value="TreeGrafter"/>
</dbReference>
<evidence type="ECO:0000313" key="6">
    <source>
        <dbReference type="EMBL" id="ATX79737.1"/>
    </source>
</evidence>
<evidence type="ECO:0000256" key="3">
    <source>
        <dbReference type="ARBA" id="ARBA00023002"/>
    </source>
</evidence>
<dbReference type="PROSITE" id="PS51257">
    <property type="entry name" value="PROKAR_LIPOPROTEIN"/>
    <property type="match status" value="1"/>
</dbReference>
<comment type="pathway">
    <text evidence="1">Cofactor biosynthesis; thiamine diphosphate biosynthesis.</text>
</comment>
<dbReference type="GO" id="GO:0009229">
    <property type="term" value="P:thiamine diphosphate biosynthetic process"/>
    <property type="evidence" value="ECO:0007669"/>
    <property type="project" value="UniProtKB-UniPathway"/>
</dbReference>
<keyword evidence="4" id="KW-0812">Transmembrane</keyword>
<dbReference type="NCBIfam" id="TIGR02352">
    <property type="entry name" value="thiamin_ThiO"/>
    <property type="match status" value="1"/>
</dbReference>
<proteinExistence type="predicted"/>
<keyword evidence="4" id="KW-1133">Transmembrane helix</keyword>
<dbReference type="PANTHER" id="PTHR13847">
    <property type="entry name" value="SARCOSINE DEHYDROGENASE-RELATED"/>
    <property type="match status" value="1"/>
</dbReference>
<keyword evidence="3 6" id="KW-0560">Oxidoreductase</keyword>
<protein>
    <submittedName>
        <fullName evidence="6">Glycine oxidase</fullName>
        <ecNumber evidence="6">1.4.3.19</ecNumber>
    </submittedName>
</protein>
<evidence type="ECO:0000259" key="5">
    <source>
        <dbReference type="Pfam" id="PF01266"/>
    </source>
</evidence>
<dbReference type="KEGG" id="maes:Ga0123461_1320"/>
<dbReference type="EC" id="1.4.3.19" evidence="6"/>
<reference evidence="6 7" key="1">
    <citation type="submission" date="2016-12" db="EMBL/GenBank/DDBJ databases">
        <title>Isolation and genomic insights into novel planktonic Zetaproteobacteria from stratified waters of the Chesapeake Bay.</title>
        <authorList>
            <person name="McAllister S.M."/>
            <person name="Kato S."/>
            <person name="Chan C.S."/>
            <person name="Chiu B.K."/>
            <person name="Field E.K."/>
        </authorList>
    </citation>
    <scope>NUCLEOTIDE SEQUENCE [LARGE SCALE GENOMIC DNA]</scope>
    <source>
        <strain evidence="6 7">CP-5</strain>
    </source>
</reference>
<dbReference type="UniPathway" id="UPA00060"/>
<dbReference type="SUPFAM" id="SSF51905">
    <property type="entry name" value="FAD/NAD(P)-binding domain"/>
    <property type="match status" value="1"/>
</dbReference>
<keyword evidence="2" id="KW-0784">Thiamine biosynthesis</keyword>
<evidence type="ECO:0000256" key="4">
    <source>
        <dbReference type="SAM" id="Phobius"/>
    </source>
</evidence>
<feature type="transmembrane region" description="Helical" evidence="4">
    <location>
        <begin position="12"/>
        <end position="29"/>
    </location>
</feature>
<dbReference type="RefSeq" id="WP_232710055.1">
    <property type="nucleotide sequence ID" value="NZ_CP018799.1"/>
</dbReference>
<dbReference type="Pfam" id="PF01266">
    <property type="entry name" value="DAO"/>
    <property type="match status" value="1"/>
</dbReference>
<dbReference type="InterPro" id="IPR006076">
    <property type="entry name" value="FAD-dep_OxRdtase"/>
</dbReference>
<evidence type="ECO:0000256" key="2">
    <source>
        <dbReference type="ARBA" id="ARBA00022977"/>
    </source>
</evidence>
<dbReference type="EMBL" id="CP018799">
    <property type="protein sequence ID" value="ATX79737.1"/>
    <property type="molecule type" value="Genomic_DNA"/>
</dbReference>
<dbReference type="SUPFAM" id="SSF54373">
    <property type="entry name" value="FAD-linked reductases, C-terminal domain"/>
    <property type="match status" value="1"/>
</dbReference>
<dbReference type="AlphaFoldDB" id="A0A2K8KXR6"/>
<feature type="domain" description="FAD dependent oxidoreductase" evidence="5">
    <location>
        <begin position="11"/>
        <end position="358"/>
    </location>
</feature>
<gene>
    <name evidence="6" type="ORF">Ga0123461_1320</name>
</gene>
<evidence type="ECO:0000313" key="7">
    <source>
        <dbReference type="Proteomes" id="UP000231701"/>
    </source>
</evidence>
<dbReference type="GO" id="GO:0009228">
    <property type="term" value="P:thiamine biosynthetic process"/>
    <property type="evidence" value="ECO:0007669"/>
    <property type="project" value="UniProtKB-KW"/>
</dbReference>
<dbReference type="Gene3D" id="3.30.9.10">
    <property type="entry name" value="D-Amino Acid Oxidase, subunit A, domain 2"/>
    <property type="match status" value="1"/>
</dbReference>
<keyword evidence="4" id="KW-0472">Membrane</keyword>
<evidence type="ECO:0000256" key="1">
    <source>
        <dbReference type="ARBA" id="ARBA00004948"/>
    </source>
</evidence>
<dbReference type="GO" id="GO:0043799">
    <property type="term" value="F:glycine oxidase activity"/>
    <property type="evidence" value="ECO:0007669"/>
    <property type="project" value="UniProtKB-EC"/>
</dbReference>
<keyword evidence="7" id="KW-1185">Reference proteome</keyword>
<sequence length="389" mass="42038">MASFKQGSGKRVAVVGGGVIGCLTALYLHRLGAKPIILEKGNAGRESSWAGAGILCPIHPWLYPDSFTHLVDTSLSMFPEMNAMLEEQSGLKTEWQSCGLMIPMFADDRIHHREDALAWSERFGWKVEELDSRQTCEFESTMSSQVEGSLLWPEVGQVRNPRLLAAVKQALANAQVPIREQAEVIAVGKNGMGDVSSVELAGGETIEVDAVLLAAGSWSGEFARQIGLELPVEPVKGQVVLLKDEPGKVKHIIKHDDVYLVPRIDGHILVGASMERVGFQPGTTESVVNNLLEATYRITPGLKDAEVIEQWMGFRPGSPDGMPYLGPVDGHPGLFVATGHYRNGVALAPGTADIMSRWILGEAPSIDLSDFRVNRPVVSLDKVGFPAGA</sequence>
<name>A0A2K8KXR6_MARES</name>
<dbReference type="Gene3D" id="3.50.50.60">
    <property type="entry name" value="FAD/NAD(P)-binding domain"/>
    <property type="match status" value="1"/>
</dbReference>
<dbReference type="InterPro" id="IPR012727">
    <property type="entry name" value="Gly_oxidase_ThiO"/>
</dbReference>